<dbReference type="InterPro" id="IPR011050">
    <property type="entry name" value="Pectin_lyase_fold/virulence"/>
</dbReference>
<keyword evidence="2" id="KW-1185">Reference proteome</keyword>
<proteinExistence type="predicted"/>
<dbReference type="RefSeq" id="WP_112880593.1">
    <property type="nucleotide sequence ID" value="NZ_QLUW01000001.1"/>
</dbReference>
<dbReference type="InterPro" id="IPR012334">
    <property type="entry name" value="Pectin_lyas_fold"/>
</dbReference>
<dbReference type="EMBL" id="QLUW01000001">
    <property type="protein sequence ID" value="RAP77470.1"/>
    <property type="molecule type" value="Genomic_DNA"/>
</dbReference>
<sequence length="432" mass="47548">MSLNGLDFGMKSLSDSTSAFQKALNAAIAQQQPLFVPKGIYIINSGIVKVKIPSGKSLVLYGDGVETVFKRKDKSITKDGQKLIEISSDKGSVPRVELHSFSIDGNARMNPLPAGTTDTYLWEHCANIQIKGFLGAKIMDVIIHDITAFDPVADHILFPGYTNCYIDNAHIYNFNGFDRNRTRSDITITGGMRQLLIENSTATRIESELNDPYDEGVCKIIVNNCVVTSRLDIVGKNKSDGSVTLEFRGSQITANDINFHMIKGSLINSTVDMTFPGMTRVNNLQGFVFDNILFKIEVDSKGTIIAPLTFYPYDDNNITIQNSTFAVNNNDPLLSPDGFVIVLRARSGTSISMSYKIVNCTFDARLKYNMDINRSDTVVLENNKYSGSVYSVSVYSSSSSPVRLTIIGGDMSAVKGQFLNIKKSDGLILVRK</sequence>
<dbReference type="Gene3D" id="2.160.20.10">
    <property type="entry name" value="Single-stranded right-handed beta-helix, Pectin lyase-like"/>
    <property type="match status" value="1"/>
</dbReference>
<evidence type="ECO:0000313" key="1">
    <source>
        <dbReference type="EMBL" id="RAP77470.1"/>
    </source>
</evidence>
<evidence type="ECO:0008006" key="3">
    <source>
        <dbReference type="Google" id="ProtNLM"/>
    </source>
</evidence>
<reference evidence="1 2" key="1">
    <citation type="submission" date="2018-06" db="EMBL/GenBank/DDBJ databases">
        <title>Paenibacillus montanisoli sp. nov., isolated from mountain area soil.</title>
        <authorList>
            <person name="Wu M."/>
        </authorList>
    </citation>
    <scope>NUCLEOTIDE SEQUENCE [LARGE SCALE GENOMIC DNA]</scope>
    <source>
        <strain evidence="1 2">RA17</strain>
    </source>
</reference>
<accession>A0A328U4C4</accession>
<dbReference type="SUPFAM" id="SSF51126">
    <property type="entry name" value="Pectin lyase-like"/>
    <property type="match status" value="1"/>
</dbReference>
<evidence type="ECO:0000313" key="2">
    <source>
        <dbReference type="Proteomes" id="UP000249260"/>
    </source>
</evidence>
<protein>
    <recommendedName>
        <fullName evidence="3">Pectate lyase superfamily protein domain-containing protein</fullName>
    </recommendedName>
</protein>
<gene>
    <name evidence="1" type="ORF">DL346_03040</name>
</gene>
<dbReference type="Proteomes" id="UP000249260">
    <property type="component" value="Unassembled WGS sequence"/>
</dbReference>
<name>A0A328U4C4_9BACL</name>
<dbReference type="OrthoDB" id="6502305at2"/>
<organism evidence="1 2">
    <name type="scientific">Paenibacillus montanisoli</name>
    <dbReference type="NCBI Taxonomy" id="2081970"/>
    <lineage>
        <taxon>Bacteria</taxon>
        <taxon>Bacillati</taxon>
        <taxon>Bacillota</taxon>
        <taxon>Bacilli</taxon>
        <taxon>Bacillales</taxon>
        <taxon>Paenibacillaceae</taxon>
        <taxon>Paenibacillus</taxon>
    </lineage>
</organism>
<dbReference type="AlphaFoldDB" id="A0A328U4C4"/>
<comment type="caution">
    <text evidence="1">The sequence shown here is derived from an EMBL/GenBank/DDBJ whole genome shotgun (WGS) entry which is preliminary data.</text>
</comment>